<evidence type="ECO:0000256" key="15">
    <source>
        <dbReference type="ARBA" id="ARBA00038236"/>
    </source>
</evidence>
<dbReference type="InterPro" id="IPR050541">
    <property type="entry name" value="LRR_TM_domain-containing"/>
</dbReference>
<evidence type="ECO:0000256" key="1">
    <source>
        <dbReference type="ARBA" id="ARBA00004236"/>
    </source>
</evidence>
<gene>
    <name evidence="18" type="primary">RTN4RL2</name>
</gene>
<keyword evidence="19" id="KW-1185">Reference proteome</keyword>
<dbReference type="GO" id="GO:0042995">
    <property type="term" value="C:cell projection"/>
    <property type="evidence" value="ECO:0007669"/>
    <property type="project" value="UniProtKB-SubCell"/>
</dbReference>
<dbReference type="STRING" id="7897.ENSLACP00000007561"/>
<dbReference type="FunFam" id="3.80.10.10:FF:000018">
    <property type="entry name" value="Reticulon 4 receptor"/>
    <property type="match status" value="1"/>
</dbReference>
<keyword evidence="8 16" id="KW-0732">Signal</keyword>
<dbReference type="InterPro" id="IPR003591">
    <property type="entry name" value="Leu-rich_rpt_typical-subtyp"/>
</dbReference>
<evidence type="ECO:0000259" key="17">
    <source>
        <dbReference type="SMART" id="SM00082"/>
    </source>
</evidence>
<feature type="signal peptide" evidence="16">
    <location>
        <begin position="1"/>
        <end position="26"/>
    </location>
</feature>
<dbReference type="SMART" id="SM00369">
    <property type="entry name" value="LRR_TYP"/>
    <property type="match status" value="7"/>
</dbReference>
<reference evidence="18" key="2">
    <citation type="submission" date="2025-08" db="UniProtKB">
        <authorList>
            <consortium name="Ensembl"/>
        </authorList>
    </citation>
    <scope>IDENTIFICATION</scope>
</reference>
<comment type="subcellular location">
    <subcellularLocation>
        <location evidence="1">Cell membrane</location>
    </subcellularLocation>
    <subcellularLocation>
        <location evidence="3">Cell projection</location>
    </subcellularLocation>
    <subcellularLocation>
        <location evidence="2">Membrane raft</location>
    </subcellularLocation>
    <subcellularLocation>
        <location evidence="5">Membrane</location>
        <topology evidence="5">Lipid-anchor</topology>
    </subcellularLocation>
    <subcellularLocation>
        <location evidence="4">Perikaryon</location>
    </subcellularLocation>
</comment>
<dbReference type="GO" id="GO:0045121">
    <property type="term" value="C:membrane raft"/>
    <property type="evidence" value="ECO:0007669"/>
    <property type="project" value="UniProtKB-SubCell"/>
</dbReference>
<dbReference type="EMBL" id="AFYH01229229">
    <property type="status" value="NOT_ANNOTATED_CDS"/>
    <property type="molecule type" value="Genomic_DNA"/>
</dbReference>
<dbReference type="GeneID" id="102347688"/>
<dbReference type="Gene3D" id="3.80.10.10">
    <property type="entry name" value="Ribonuclease Inhibitor"/>
    <property type="match status" value="1"/>
</dbReference>
<dbReference type="FunCoup" id="H3AD40">
    <property type="interactions" value="117"/>
</dbReference>
<dbReference type="Proteomes" id="UP000008672">
    <property type="component" value="Unassembled WGS sequence"/>
</dbReference>
<evidence type="ECO:0000256" key="10">
    <source>
        <dbReference type="ARBA" id="ARBA00023136"/>
    </source>
</evidence>
<dbReference type="GeneTree" id="ENSGT00940000158505"/>
<dbReference type="InterPro" id="IPR032675">
    <property type="entry name" value="LRR_dom_sf"/>
</dbReference>
<evidence type="ECO:0000256" key="16">
    <source>
        <dbReference type="SAM" id="SignalP"/>
    </source>
</evidence>
<keyword evidence="6" id="KW-1003">Cell membrane</keyword>
<dbReference type="PROSITE" id="PS51450">
    <property type="entry name" value="LRR"/>
    <property type="match status" value="1"/>
</dbReference>
<dbReference type="AlphaFoldDB" id="H3AD40"/>
<dbReference type="OrthoDB" id="6363818at2759"/>
<organism evidence="18 19">
    <name type="scientific">Latimeria chalumnae</name>
    <name type="common">Coelacanth</name>
    <dbReference type="NCBI Taxonomy" id="7897"/>
    <lineage>
        <taxon>Eukaryota</taxon>
        <taxon>Metazoa</taxon>
        <taxon>Chordata</taxon>
        <taxon>Craniata</taxon>
        <taxon>Vertebrata</taxon>
        <taxon>Euteleostomi</taxon>
        <taxon>Coelacanthiformes</taxon>
        <taxon>Coelacanthidae</taxon>
        <taxon>Latimeria</taxon>
    </lineage>
</organism>
<protein>
    <submittedName>
        <fullName evidence="18">Reticulon 4 receptor like 2</fullName>
    </submittedName>
</protein>
<dbReference type="EMBL" id="AFYH01229231">
    <property type="status" value="NOT_ANNOTATED_CDS"/>
    <property type="molecule type" value="Genomic_DNA"/>
</dbReference>
<dbReference type="PANTHER" id="PTHR24369:SF210">
    <property type="entry name" value="CHAOPTIN-RELATED"/>
    <property type="match status" value="1"/>
</dbReference>
<reference evidence="19" key="1">
    <citation type="submission" date="2011-08" db="EMBL/GenBank/DDBJ databases">
        <title>The draft genome of Latimeria chalumnae.</title>
        <authorList>
            <person name="Di Palma F."/>
            <person name="Alfoldi J."/>
            <person name="Johnson J."/>
            <person name="Berlin A."/>
            <person name="Gnerre S."/>
            <person name="Jaffe D."/>
            <person name="MacCallum I."/>
            <person name="Young S."/>
            <person name="Walker B.J."/>
            <person name="Lander E."/>
            <person name="Lindblad-Toh K."/>
        </authorList>
    </citation>
    <scope>NUCLEOTIDE SEQUENCE [LARGE SCALE GENOMIC DNA]</scope>
    <source>
        <strain evidence="19">Wild caught</strain>
    </source>
</reference>
<feature type="chain" id="PRO_5003579832" evidence="16">
    <location>
        <begin position="27"/>
        <end position="434"/>
    </location>
</feature>
<keyword evidence="10" id="KW-0472">Membrane</keyword>
<dbReference type="Ensembl" id="ENSLACT00000007625.1">
    <property type="protein sequence ID" value="ENSLACP00000007561.1"/>
    <property type="gene ID" value="ENSLACG00000006700.1"/>
</dbReference>
<keyword evidence="12" id="KW-0325">Glycoprotein</keyword>
<proteinExistence type="inferred from homology"/>
<sequence>MRKPPKGCCVLLFMAVVLALFWRLEACPRLCICYPSPMTVSCQSQNFTEVPAQIPHDSKRLFLQNNHIMELRSGEGLLGRETAVLWLYSNNISSIQVGAFSSLLELEELDLGDNKNLKSLAPDTFRGLEKLQSLHMHRCHLNSLPNRLFRRLYSLQYLYLQENNLHYLQDDLFIDLANLTYLYLHGNKIRTLSENAFRGLVNLDRLLLHQNRIHQVHHWAFGDLYRLTMLFLFNNSLTVLSGETMDDLVELQFLRLNGNPWACDCRARSLWGWFQRFRVSSSDLLCVSPEDKRGFDLRFLRESDFMGCPLPNPNQIRTSTFSTKTRWNSSGKKDKALANGRSNSLYEFGEGRPNPSSFYKGLQSKDLYSSKNDFSTEEDYWNNYEPEEESSSSSPDWKRGRGKCFGLDCPSEGSSPGLQPSLATWLLTLGFLFH</sequence>
<evidence type="ECO:0000256" key="7">
    <source>
        <dbReference type="ARBA" id="ARBA00022614"/>
    </source>
</evidence>
<accession>H3AD40</accession>
<dbReference type="eggNOG" id="KOG0619">
    <property type="taxonomic scope" value="Eukaryota"/>
</dbReference>
<dbReference type="InterPro" id="IPR000483">
    <property type="entry name" value="Cys-rich_flank_reg_C"/>
</dbReference>
<keyword evidence="13" id="KW-0966">Cell projection</keyword>
<evidence type="ECO:0000256" key="2">
    <source>
        <dbReference type="ARBA" id="ARBA00004285"/>
    </source>
</evidence>
<keyword evidence="7" id="KW-0433">Leucine-rich repeat</keyword>
<dbReference type="GO" id="GO:0043204">
    <property type="term" value="C:perikaryon"/>
    <property type="evidence" value="ECO:0007669"/>
    <property type="project" value="UniProtKB-SubCell"/>
</dbReference>
<evidence type="ECO:0000256" key="5">
    <source>
        <dbReference type="ARBA" id="ARBA00004635"/>
    </source>
</evidence>
<evidence type="ECO:0000256" key="13">
    <source>
        <dbReference type="ARBA" id="ARBA00023273"/>
    </source>
</evidence>
<dbReference type="GO" id="GO:0005886">
    <property type="term" value="C:plasma membrane"/>
    <property type="evidence" value="ECO:0007669"/>
    <property type="project" value="UniProtKB-SubCell"/>
</dbReference>
<keyword evidence="14" id="KW-0449">Lipoprotein</keyword>
<dbReference type="KEGG" id="lcm:102347688"/>
<dbReference type="SMART" id="SM00082">
    <property type="entry name" value="LRRCT"/>
    <property type="match status" value="1"/>
</dbReference>
<evidence type="ECO:0000256" key="3">
    <source>
        <dbReference type="ARBA" id="ARBA00004316"/>
    </source>
</evidence>
<dbReference type="PANTHER" id="PTHR24369">
    <property type="entry name" value="ANTIGEN BSP, PUTATIVE-RELATED"/>
    <property type="match status" value="1"/>
</dbReference>
<dbReference type="Pfam" id="PF13855">
    <property type="entry name" value="LRR_8"/>
    <property type="match status" value="2"/>
</dbReference>
<evidence type="ECO:0000256" key="6">
    <source>
        <dbReference type="ARBA" id="ARBA00022475"/>
    </source>
</evidence>
<dbReference type="SUPFAM" id="SSF52058">
    <property type="entry name" value="L domain-like"/>
    <property type="match status" value="1"/>
</dbReference>
<evidence type="ECO:0000313" key="18">
    <source>
        <dbReference type="Ensembl" id="ENSLACP00000007561.1"/>
    </source>
</evidence>
<keyword evidence="9" id="KW-0677">Repeat</keyword>
<evidence type="ECO:0000256" key="9">
    <source>
        <dbReference type="ARBA" id="ARBA00022737"/>
    </source>
</evidence>
<reference evidence="18" key="3">
    <citation type="submission" date="2025-09" db="UniProtKB">
        <authorList>
            <consortium name="Ensembl"/>
        </authorList>
    </citation>
    <scope>IDENTIFICATION</scope>
</reference>
<dbReference type="InParanoid" id="H3AD40"/>
<evidence type="ECO:0000256" key="8">
    <source>
        <dbReference type="ARBA" id="ARBA00022729"/>
    </source>
</evidence>
<dbReference type="EMBL" id="AFYH01229230">
    <property type="status" value="NOT_ANNOTATED_CDS"/>
    <property type="molecule type" value="Genomic_DNA"/>
</dbReference>
<evidence type="ECO:0000256" key="4">
    <source>
        <dbReference type="ARBA" id="ARBA00004484"/>
    </source>
</evidence>
<evidence type="ECO:0000256" key="11">
    <source>
        <dbReference type="ARBA" id="ARBA00023170"/>
    </source>
</evidence>
<feature type="domain" description="LRRCT" evidence="17">
    <location>
        <begin position="259"/>
        <end position="309"/>
    </location>
</feature>
<name>H3AD40_LATCH</name>
<keyword evidence="11" id="KW-0675">Receptor</keyword>
<dbReference type="Bgee" id="ENSLACG00000006700">
    <property type="expression patterns" value="Expressed in muscle tissue"/>
</dbReference>
<evidence type="ECO:0000256" key="14">
    <source>
        <dbReference type="ARBA" id="ARBA00023288"/>
    </source>
</evidence>
<evidence type="ECO:0000256" key="12">
    <source>
        <dbReference type="ARBA" id="ARBA00023180"/>
    </source>
</evidence>
<dbReference type="InterPro" id="IPR001611">
    <property type="entry name" value="Leu-rich_rpt"/>
</dbReference>
<comment type="similarity">
    <text evidence="15">Belongs to the Nogo receptor family.</text>
</comment>
<evidence type="ECO:0000313" key="19">
    <source>
        <dbReference type="Proteomes" id="UP000008672"/>
    </source>
</evidence>
<dbReference type="OMA" id="NDNPWAC"/>